<dbReference type="FunFam" id="3.30.160.60:FF:000268">
    <property type="entry name" value="zinc finger protein 484 isoform X2"/>
    <property type="match status" value="1"/>
</dbReference>
<keyword evidence="9" id="KW-1185">Reference proteome</keyword>
<feature type="domain" description="C2H2-type" evidence="6">
    <location>
        <begin position="265"/>
        <end position="288"/>
    </location>
</feature>
<dbReference type="GO" id="GO:0006355">
    <property type="term" value="P:regulation of DNA-templated transcription"/>
    <property type="evidence" value="ECO:0007669"/>
    <property type="project" value="InterPro"/>
</dbReference>
<accession>S7PQ89</accession>
<dbReference type="PROSITE" id="PS50805">
    <property type="entry name" value="KRAB"/>
    <property type="match status" value="1"/>
</dbReference>
<name>S7PQ89_MYOBR</name>
<dbReference type="InterPro" id="IPR013087">
    <property type="entry name" value="Znf_C2H2_type"/>
</dbReference>
<dbReference type="InterPro" id="IPR001909">
    <property type="entry name" value="KRAB"/>
</dbReference>
<dbReference type="AlphaFoldDB" id="S7PQ89"/>
<dbReference type="Pfam" id="PF01352">
    <property type="entry name" value="KRAB"/>
    <property type="match status" value="1"/>
</dbReference>
<evidence type="ECO:0000313" key="9">
    <source>
        <dbReference type="Proteomes" id="UP000052978"/>
    </source>
</evidence>
<keyword evidence="1" id="KW-0479">Metal-binding</keyword>
<evidence type="ECO:0000256" key="1">
    <source>
        <dbReference type="ARBA" id="ARBA00022723"/>
    </source>
</evidence>
<protein>
    <submittedName>
        <fullName evidence="8">Zinc finger protein 81</fullName>
    </submittedName>
</protein>
<keyword evidence="3 5" id="KW-0863">Zinc-finger</keyword>
<dbReference type="EMBL" id="KE163040">
    <property type="protein sequence ID" value="EPQ10622.1"/>
    <property type="molecule type" value="Genomic_DNA"/>
</dbReference>
<gene>
    <name evidence="8" type="ORF">D623_10006086</name>
</gene>
<dbReference type="Gene3D" id="6.10.140.140">
    <property type="match status" value="1"/>
</dbReference>
<dbReference type="SMART" id="SM00355">
    <property type="entry name" value="ZnF_C2H2"/>
    <property type="match status" value="3"/>
</dbReference>
<dbReference type="InterPro" id="IPR050169">
    <property type="entry name" value="Krueppel_C2H2_ZnF"/>
</dbReference>
<dbReference type="Gene3D" id="3.30.160.60">
    <property type="entry name" value="Classic Zinc Finger"/>
    <property type="match status" value="4"/>
</dbReference>
<dbReference type="PROSITE" id="PS50157">
    <property type="entry name" value="ZINC_FINGER_C2H2_2"/>
    <property type="match status" value="3"/>
</dbReference>
<evidence type="ECO:0000259" key="6">
    <source>
        <dbReference type="PROSITE" id="PS50157"/>
    </source>
</evidence>
<dbReference type="InterPro" id="IPR036236">
    <property type="entry name" value="Znf_C2H2_sf"/>
</dbReference>
<keyword evidence="4" id="KW-0862">Zinc</keyword>
<dbReference type="CDD" id="cd07765">
    <property type="entry name" value="KRAB_A-box"/>
    <property type="match status" value="1"/>
</dbReference>
<dbReference type="Pfam" id="PF00096">
    <property type="entry name" value="zf-C2H2"/>
    <property type="match status" value="3"/>
</dbReference>
<evidence type="ECO:0000259" key="7">
    <source>
        <dbReference type="PROSITE" id="PS50805"/>
    </source>
</evidence>
<feature type="domain" description="C2H2-type" evidence="6">
    <location>
        <begin position="237"/>
        <end position="264"/>
    </location>
</feature>
<dbReference type="PANTHER" id="PTHR23232">
    <property type="entry name" value="KRAB DOMAIN C2H2 ZINC FINGER"/>
    <property type="match status" value="1"/>
</dbReference>
<dbReference type="GO" id="GO:0008270">
    <property type="term" value="F:zinc ion binding"/>
    <property type="evidence" value="ECO:0007669"/>
    <property type="project" value="UniProtKB-KW"/>
</dbReference>
<dbReference type="FunFam" id="3.30.160.60:FF:002343">
    <property type="entry name" value="Zinc finger protein 33A"/>
    <property type="match status" value="1"/>
</dbReference>
<sequence length="288" mass="33118">MWFCACAETRPLPETPRIPRRGDARGGDRKRLWFSATVEQLLSGGSQCSVPEAFPRDAALGRVSVSLEDVTVDFSREEWQQLNSTQRRLYQEVMLENYSHLLSVGYEVPKPEVIFKLEQGEEPWILEGETPHQSCSDGKFGIKTSQKRISGKASFHSEMEGEDIRGDSLYSILELWKDTEQIKRYQEKHSKTKSELITHQRIHTTEKPYKCPDCEKSFSKKPHLKVHQRIHTGEKPYICGECGKAFTDRSNFNKHQTIHTGEKPYKCSDCGKGFTQKSVLSMHRNIHT</sequence>
<dbReference type="InterPro" id="IPR036051">
    <property type="entry name" value="KRAB_dom_sf"/>
</dbReference>
<dbReference type="PANTHER" id="PTHR23232:SF131">
    <property type="entry name" value="KRAB DOMAIN-CONTAINING PROTEIN"/>
    <property type="match status" value="1"/>
</dbReference>
<dbReference type="SUPFAM" id="SSF57667">
    <property type="entry name" value="beta-beta-alpha zinc fingers"/>
    <property type="match status" value="2"/>
</dbReference>
<evidence type="ECO:0000256" key="3">
    <source>
        <dbReference type="ARBA" id="ARBA00022771"/>
    </source>
</evidence>
<dbReference type="PROSITE" id="PS00028">
    <property type="entry name" value="ZINC_FINGER_C2H2_1"/>
    <property type="match status" value="3"/>
</dbReference>
<dbReference type="eggNOG" id="KOG1721">
    <property type="taxonomic scope" value="Eukaryota"/>
</dbReference>
<feature type="domain" description="KRAB" evidence="7">
    <location>
        <begin position="65"/>
        <end position="136"/>
    </location>
</feature>
<reference evidence="8 9" key="1">
    <citation type="journal article" date="2013" name="Nat. Commun.">
        <title>Genome analysis reveals insights into physiology and longevity of the Brandt's bat Myotis brandtii.</title>
        <authorList>
            <person name="Seim I."/>
            <person name="Fang X."/>
            <person name="Xiong Z."/>
            <person name="Lobanov A.V."/>
            <person name="Huang Z."/>
            <person name="Ma S."/>
            <person name="Feng Y."/>
            <person name="Turanov A.A."/>
            <person name="Zhu Y."/>
            <person name="Lenz T.L."/>
            <person name="Gerashchenko M.V."/>
            <person name="Fan D."/>
            <person name="Hee Yim S."/>
            <person name="Yao X."/>
            <person name="Jordan D."/>
            <person name="Xiong Y."/>
            <person name="Ma Y."/>
            <person name="Lyapunov A.N."/>
            <person name="Chen G."/>
            <person name="Kulakova O.I."/>
            <person name="Sun Y."/>
            <person name="Lee S.G."/>
            <person name="Bronson R.T."/>
            <person name="Moskalev A.A."/>
            <person name="Sunyaev S.R."/>
            <person name="Zhang G."/>
            <person name="Krogh A."/>
            <person name="Wang J."/>
            <person name="Gladyshev V.N."/>
        </authorList>
    </citation>
    <scope>NUCLEOTIDE SEQUENCE [LARGE SCALE GENOMIC DNA]</scope>
</reference>
<evidence type="ECO:0000256" key="5">
    <source>
        <dbReference type="PROSITE-ProRule" id="PRU00042"/>
    </source>
</evidence>
<keyword evidence="2" id="KW-0677">Repeat</keyword>
<dbReference type="SMART" id="SM00349">
    <property type="entry name" value="KRAB"/>
    <property type="match status" value="1"/>
</dbReference>
<proteinExistence type="predicted"/>
<feature type="domain" description="C2H2-type" evidence="6">
    <location>
        <begin position="209"/>
        <end position="236"/>
    </location>
</feature>
<dbReference type="SUPFAM" id="SSF109640">
    <property type="entry name" value="KRAB domain (Kruppel-associated box)"/>
    <property type="match status" value="1"/>
</dbReference>
<evidence type="ECO:0000256" key="2">
    <source>
        <dbReference type="ARBA" id="ARBA00022737"/>
    </source>
</evidence>
<evidence type="ECO:0000313" key="8">
    <source>
        <dbReference type="EMBL" id="EPQ10622.1"/>
    </source>
</evidence>
<evidence type="ECO:0000256" key="4">
    <source>
        <dbReference type="ARBA" id="ARBA00022833"/>
    </source>
</evidence>
<organism evidence="8 9">
    <name type="scientific">Myotis brandtii</name>
    <name type="common">Brandt's bat</name>
    <dbReference type="NCBI Taxonomy" id="109478"/>
    <lineage>
        <taxon>Eukaryota</taxon>
        <taxon>Metazoa</taxon>
        <taxon>Chordata</taxon>
        <taxon>Craniata</taxon>
        <taxon>Vertebrata</taxon>
        <taxon>Euteleostomi</taxon>
        <taxon>Mammalia</taxon>
        <taxon>Eutheria</taxon>
        <taxon>Laurasiatheria</taxon>
        <taxon>Chiroptera</taxon>
        <taxon>Yangochiroptera</taxon>
        <taxon>Vespertilionidae</taxon>
        <taxon>Myotis</taxon>
    </lineage>
</organism>
<dbReference type="Proteomes" id="UP000052978">
    <property type="component" value="Unassembled WGS sequence"/>
</dbReference>
<dbReference type="FunFam" id="3.30.160.60:FF:000557">
    <property type="entry name" value="zinc finger and SCAN domain-containing protein 29"/>
    <property type="match status" value="1"/>
</dbReference>